<feature type="region of interest" description="Disordered" evidence="2">
    <location>
        <begin position="152"/>
        <end position="251"/>
    </location>
</feature>
<reference evidence="4 5" key="1">
    <citation type="submission" date="2019-03" db="EMBL/GenBank/DDBJ databases">
        <title>Three New Species of Nocardioides, Nocardioides euryhalodurans sp. nov., Nocardioides seonyuensis sp. nov. and Nocardioides eburneoflavus sp. nov. Iolated from Soil.</title>
        <authorList>
            <person name="Roh S.G."/>
            <person name="Lee C."/>
            <person name="Kim M.-K."/>
            <person name="Kim S.B."/>
        </authorList>
    </citation>
    <scope>NUCLEOTIDE SEQUENCE [LARGE SCALE GENOMIC DNA]</scope>
    <source>
        <strain evidence="4 5">MMS17-SY207-3</strain>
    </source>
</reference>
<dbReference type="PROSITE" id="PS50006">
    <property type="entry name" value="FHA_DOMAIN"/>
    <property type="match status" value="1"/>
</dbReference>
<dbReference type="Gene3D" id="2.60.200.20">
    <property type="match status" value="1"/>
</dbReference>
<dbReference type="OrthoDB" id="5485098at2"/>
<name>A0A4P7IFK0_9ACTN</name>
<feature type="compositionally biased region" description="Low complexity" evidence="2">
    <location>
        <begin position="186"/>
        <end position="215"/>
    </location>
</feature>
<evidence type="ECO:0000259" key="3">
    <source>
        <dbReference type="PROSITE" id="PS50006"/>
    </source>
</evidence>
<evidence type="ECO:0000256" key="1">
    <source>
        <dbReference type="ARBA" id="ARBA00022553"/>
    </source>
</evidence>
<dbReference type="KEGG" id="nsn:EXE58_04310"/>
<feature type="domain" description="FHA" evidence="3">
    <location>
        <begin position="278"/>
        <end position="343"/>
    </location>
</feature>
<keyword evidence="1" id="KW-0597">Phosphoprotein</keyword>
<keyword evidence="5" id="KW-1185">Reference proteome</keyword>
<dbReference type="InterPro" id="IPR000253">
    <property type="entry name" value="FHA_dom"/>
</dbReference>
<dbReference type="RefSeq" id="WP_135266736.1">
    <property type="nucleotide sequence ID" value="NZ_CP038436.1"/>
</dbReference>
<gene>
    <name evidence="4" type="ORF">EXE58_04310</name>
</gene>
<protein>
    <recommendedName>
        <fullName evidence="3">FHA domain-containing protein</fullName>
    </recommendedName>
</protein>
<evidence type="ECO:0000256" key="2">
    <source>
        <dbReference type="SAM" id="MobiDB-lite"/>
    </source>
</evidence>
<dbReference type="InterPro" id="IPR008984">
    <property type="entry name" value="SMAD_FHA_dom_sf"/>
</dbReference>
<dbReference type="Proteomes" id="UP000294853">
    <property type="component" value="Chromosome"/>
</dbReference>
<evidence type="ECO:0000313" key="4">
    <source>
        <dbReference type="EMBL" id="QBX54767.1"/>
    </source>
</evidence>
<dbReference type="SUPFAM" id="SSF49879">
    <property type="entry name" value="SMAD/FHA domain"/>
    <property type="match status" value="1"/>
</dbReference>
<dbReference type="EMBL" id="CP038436">
    <property type="protein sequence ID" value="QBX54767.1"/>
    <property type="molecule type" value="Genomic_DNA"/>
</dbReference>
<feature type="compositionally biased region" description="Basic and acidic residues" evidence="2">
    <location>
        <begin position="218"/>
        <end position="233"/>
    </location>
</feature>
<dbReference type="AlphaFoldDB" id="A0A4P7IFK0"/>
<proteinExistence type="predicted"/>
<sequence>MSAPARDRRFSPGEWYAVCGEAVTLVLPPSARSRVAALWELADGGAGADELLDAVVAGGVRTLSDLAMVSESDGAARVLVRGAVTALVSTPGSEVTVAAVPGTTWNEQLITGATGVRLQVADGASALVDSSLTSGIARISVVEVGACNAASGVEAAEEEPEQQHVTDGPHSSEPAEPSPRAEEHVPVVSPAPVVESEPVVASAPVEEPSPAGEPAPVDEPHPHDDLSDRDGETRAGAPAQEFTRPPVPGQEVAPAVLSRPVAKLVFSTGDVVDVDRVILAGRAPEARRFASHDQPRLLTLPSPNQEISSTHLEVRPGAGADHGMAIVTDLGSTNGTVLMQPGLPPEDLRPGIAVSLVPGAVLDLGDGVTIQVTNP</sequence>
<evidence type="ECO:0000313" key="5">
    <source>
        <dbReference type="Proteomes" id="UP000294853"/>
    </source>
</evidence>
<accession>A0A4P7IFK0</accession>
<organism evidence="4 5">
    <name type="scientific">Nocardioides seonyuensis</name>
    <dbReference type="NCBI Taxonomy" id="2518371"/>
    <lineage>
        <taxon>Bacteria</taxon>
        <taxon>Bacillati</taxon>
        <taxon>Actinomycetota</taxon>
        <taxon>Actinomycetes</taxon>
        <taxon>Propionibacteriales</taxon>
        <taxon>Nocardioidaceae</taxon>
        <taxon>Nocardioides</taxon>
    </lineage>
</organism>